<feature type="region of interest" description="Disordered" evidence="2">
    <location>
        <begin position="1"/>
        <end position="64"/>
    </location>
</feature>
<evidence type="ECO:0000313" key="3">
    <source>
        <dbReference type="EMBL" id="PZM16395.1"/>
    </source>
</evidence>
<reference evidence="3 4" key="1">
    <citation type="journal article" date="2018" name="Sci. Rep.">
        <title>Rhizobium tumorigenes sp. nov., a novel plant tumorigenic bacterium isolated from cane gall tumors on thornless blackberry.</title>
        <authorList>
            <person name="Kuzmanovi N."/>
            <person name="Smalla K."/>
            <person name="Gronow S."/>
            <person name="PuBawska J."/>
        </authorList>
    </citation>
    <scope>NUCLEOTIDE SEQUENCE [LARGE SCALE GENOMIC DNA]</scope>
    <source>
        <strain evidence="3 4">CCBAU 85046</strain>
    </source>
</reference>
<feature type="compositionally biased region" description="Polar residues" evidence="2">
    <location>
        <begin position="1"/>
        <end position="10"/>
    </location>
</feature>
<proteinExistence type="predicted"/>
<evidence type="ECO:0000256" key="1">
    <source>
        <dbReference type="SAM" id="Coils"/>
    </source>
</evidence>
<sequence>MADENNTNATVEVGATNAPVSAPEPKTQRAPRRSKAEIEAALSASSATKSPKISKKRSARPEALPAASKALAAAIAAPKDGIKATGKTKVVVPAEPAAKSPVTASDEMADLIQLEEENKSLRKALADKLRAENADLRKRLGRD</sequence>
<gene>
    <name evidence="3" type="ORF">CPY51_03340</name>
</gene>
<dbReference type="RefSeq" id="WP_111158661.1">
    <property type="nucleotide sequence ID" value="NZ_PCDP01000002.1"/>
</dbReference>
<protein>
    <submittedName>
        <fullName evidence="3">SyrB-like regulator</fullName>
    </submittedName>
</protein>
<organism evidence="3 4">
    <name type="scientific">Rhizobium tubonense</name>
    <dbReference type="NCBI Taxonomy" id="484088"/>
    <lineage>
        <taxon>Bacteria</taxon>
        <taxon>Pseudomonadati</taxon>
        <taxon>Pseudomonadota</taxon>
        <taxon>Alphaproteobacteria</taxon>
        <taxon>Hyphomicrobiales</taxon>
        <taxon>Rhizobiaceae</taxon>
        <taxon>Rhizobium/Agrobacterium group</taxon>
        <taxon>Rhizobium</taxon>
    </lineage>
</organism>
<dbReference type="AlphaFoldDB" id="A0A2W4D255"/>
<name>A0A2W4D255_9HYPH</name>
<comment type="caution">
    <text evidence="3">The sequence shown here is derived from an EMBL/GenBank/DDBJ whole genome shotgun (WGS) entry which is preliminary data.</text>
</comment>
<accession>A0A2W4D255</accession>
<dbReference type="Proteomes" id="UP000248925">
    <property type="component" value="Unassembled WGS sequence"/>
</dbReference>
<dbReference type="EMBL" id="PCDP01000002">
    <property type="protein sequence ID" value="PZM16395.1"/>
    <property type="molecule type" value="Genomic_DNA"/>
</dbReference>
<dbReference type="OrthoDB" id="8454019at2"/>
<feature type="coiled-coil region" evidence="1">
    <location>
        <begin position="104"/>
        <end position="134"/>
    </location>
</feature>
<evidence type="ECO:0000256" key="2">
    <source>
        <dbReference type="SAM" id="MobiDB-lite"/>
    </source>
</evidence>
<evidence type="ECO:0000313" key="4">
    <source>
        <dbReference type="Proteomes" id="UP000248925"/>
    </source>
</evidence>
<keyword evidence="1" id="KW-0175">Coiled coil</keyword>
<keyword evidence="4" id="KW-1185">Reference proteome</keyword>